<dbReference type="eggNOG" id="ENOG5032A69">
    <property type="taxonomic scope" value="Bacteria"/>
</dbReference>
<protein>
    <submittedName>
        <fullName evidence="2">Hypothetical membrane protein</fullName>
    </submittedName>
</protein>
<keyword evidence="1" id="KW-0812">Transmembrane</keyword>
<evidence type="ECO:0000313" key="2">
    <source>
        <dbReference type="EMBL" id="ABY22703.1"/>
    </source>
</evidence>
<feature type="transmembrane region" description="Helical" evidence="1">
    <location>
        <begin position="140"/>
        <end position="158"/>
    </location>
</feature>
<accession>A9WNI1</accession>
<dbReference type="STRING" id="288705.RSal33209_0962"/>
<dbReference type="AlphaFoldDB" id="A9WNI1"/>
<organism evidence="2 3">
    <name type="scientific">Renibacterium salmoninarum (strain ATCC 33209 / DSM 20767 / JCM 11484 / NBRC 15589 / NCIMB 2235)</name>
    <dbReference type="NCBI Taxonomy" id="288705"/>
    <lineage>
        <taxon>Bacteria</taxon>
        <taxon>Bacillati</taxon>
        <taxon>Actinomycetota</taxon>
        <taxon>Actinomycetes</taxon>
        <taxon>Micrococcales</taxon>
        <taxon>Micrococcaceae</taxon>
        <taxon>Renibacterium</taxon>
    </lineage>
</organism>
<dbReference type="EMBL" id="CP000910">
    <property type="protein sequence ID" value="ABY22703.1"/>
    <property type="molecule type" value="Genomic_DNA"/>
</dbReference>
<dbReference type="KEGG" id="rsa:RSal33209_0962"/>
<dbReference type="Proteomes" id="UP000002007">
    <property type="component" value="Chromosome"/>
</dbReference>
<evidence type="ECO:0000256" key="1">
    <source>
        <dbReference type="SAM" id="Phobius"/>
    </source>
</evidence>
<dbReference type="RefSeq" id="WP_012244398.1">
    <property type="nucleotide sequence ID" value="NC_010168.1"/>
</dbReference>
<feature type="transmembrane region" description="Helical" evidence="1">
    <location>
        <begin position="101"/>
        <end position="120"/>
    </location>
</feature>
<keyword evidence="3" id="KW-1185">Reference proteome</keyword>
<keyword evidence="1" id="KW-1133">Transmembrane helix</keyword>
<name>A9WNI1_RENSM</name>
<proteinExistence type="predicted"/>
<keyword evidence="1" id="KW-0472">Membrane</keyword>
<feature type="transmembrane region" description="Helical" evidence="1">
    <location>
        <begin position="51"/>
        <end position="76"/>
    </location>
</feature>
<dbReference type="HOGENOM" id="CLU_1365286_0_0_11"/>
<sequence>MSTVIWCGSGIVIAGIFWLPGFSPVDRSIYLANPSNPSTFSSSFVPGRIDGWALAFVLWAALLVLALGMILTLSVISRRRPLQGLSNSNNVLLRTIAMNRALRIGALLSCGVASFAVQFATRRSGLETPGGSDSLSIWSVPQGIYGIVGLLIVVVVIASQPPKLDPLNGRDTAEEILDSLLRRQHKAEFDAIESSNAARI</sequence>
<gene>
    <name evidence="2" type="ordered locus">RSal33209_0962</name>
</gene>
<evidence type="ECO:0000313" key="3">
    <source>
        <dbReference type="Proteomes" id="UP000002007"/>
    </source>
</evidence>
<reference evidence="3" key="1">
    <citation type="journal article" date="2008" name="J. Bacteriol.">
        <title>Genome sequence of the fish pathogen Renibacterium salmoninarum suggests reductive evolution away from an environmental Arthrobacter ancestor.</title>
        <authorList>
            <person name="Wiens G.D."/>
            <person name="Rockey D.D."/>
            <person name="Wu Z."/>
            <person name="Chang J."/>
            <person name="Levy R."/>
            <person name="Crane S."/>
            <person name="Chen D.S."/>
            <person name="Capri G.R."/>
            <person name="Burnett J.R."/>
            <person name="Sudheesh P.S."/>
            <person name="Schipma M.J."/>
            <person name="Burd H."/>
            <person name="Bhattacharyya A."/>
            <person name="Rhodes L.D."/>
            <person name="Kaul R."/>
            <person name="Strom M.S."/>
        </authorList>
    </citation>
    <scope>NUCLEOTIDE SEQUENCE [LARGE SCALE GENOMIC DNA]</scope>
    <source>
        <strain evidence="3">ATCC 33209 / DSM 20767 / JCM 11484 / NBRC 15589 / NCIMB 2235</strain>
    </source>
</reference>